<dbReference type="PANTHER" id="PTHR43133">
    <property type="entry name" value="RNA POLYMERASE ECF-TYPE SIGMA FACTO"/>
    <property type="match status" value="1"/>
</dbReference>
<protein>
    <recommendedName>
        <fullName evidence="6">RNA polymerase sigma factor</fullName>
    </recommendedName>
</protein>
<dbReference type="InterPro" id="IPR000838">
    <property type="entry name" value="RNA_pol_sigma70_ECF_CS"/>
</dbReference>
<dbReference type="InterPro" id="IPR013249">
    <property type="entry name" value="RNA_pol_sigma70_r4_t2"/>
</dbReference>
<dbReference type="GO" id="GO:0006352">
    <property type="term" value="P:DNA-templated transcription initiation"/>
    <property type="evidence" value="ECO:0007669"/>
    <property type="project" value="InterPro"/>
</dbReference>
<dbReference type="Pfam" id="PF04542">
    <property type="entry name" value="Sigma70_r2"/>
    <property type="match status" value="1"/>
</dbReference>
<evidence type="ECO:0000259" key="8">
    <source>
        <dbReference type="Pfam" id="PF04542"/>
    </source>
</evidence>
<dbReference type="InterPro" id="IPR013324">
    <property type="entry name" value="RNA_pol_sigma_r3/r4-like"/>
</dbReference>
<comment type="similarity">
    <text evidence="1 6">Belongs to the sigma-70 factor family. ECF subfamily.</text>
</comment>
<dbReference type="InterPro" id="IPR036388">
    <property type="entry name" value="WH-like_DNA-bd_sf"/>
</dbReference>
<sequence>MKSGCDTHAVGHAESPTCRDGCLVPQEGRRWHPPARTDLPRGRHSRPPSGHLTPCPRILDSRPRVNNGRVVDGAPHHRLPPRSLPHDADADALRHLQQVHGPVLLSFLTRLTHGDVHRAEDIVQEALLRAWRNPEARNADGRWSRAWIFLVAKRIFIDQVRASEVRPAELSDEHIDMHARIEDPIEQRLDAQEVRAALNSLPERLRITLVEIYFQERSVAEVAEILDVPAGTVKSRTFYALRALHTALASRGFAVRPGKGSVAAGAAKKPAAS</sequence>
<dbReference type="InterPro" id="IPR039425">
    <property type="entry name" value="RNA_pol_sigma-70-like"/>
</dbReference>
<evidence type="ECO:0000259" key="9">
    <source>
        <dbReference type="Pfam" id="PF08281"/>
    </source>
</evidence>
<dbReference type="NCBIfam" id="TIGR02937">
    <property type="entry name" value="sigma70-ECF"/>
    <property type="match status" value="1"/>
</dbReference>
<dbReference type="InterPro" id="IPR014284">
    <property type="entry name" value="RNA_pol_sigma-70_dom"/>
</dbReference>
<dbReference type="SUPFAM" id="SSF88946">
    <property type="entry name" value="Sigma2 domain of RNA polymerase sigma factors"/>
    <property type="match status" value="1"/>
</dbReference>
<keyword evidence="11" id="KW-1185">Reference proteome</keyword>
<evidence type="ECO:0000313" key="11">
    <source>
        <dbReference type="Proteomes" id="UP000478148"/>
    </source>
</evidence>
<keyword evidence="5 6" id="KW-0804">Transcription</keyword>
<evidence type="ECO:0000256" key="5">
    <source>
        <dbReference type="ARBA" id="ARBA00023163"/>
    </source>
</evidence>
<organism evidence="10 11">
    <name type="scientific">Verrucosispora sioxanthis</name>
    <dbReference type="NCBI Taxonomy" id="2499994"/>
    <lineage>
        <taxon>Bacteria</taxon>
        <taxon>Bacillati</taxon>
        <taxon>Actinomycetota</taxon>
        <taxon>Actinomycetes</taxon>
        <taxon>Micromonosporales</taxon>
        <taxon>Micromonosporaceae</taxon>
        <taxon>Micromonospora</taxon>
    </lineage>
</organism>
<dbReference type="CDD" id="cd06171">
    <property type="entry name" value="Sigma70_r4"/>
    <property type="match status" value="1"/>
</dbReference>
<dbReference type="Gene3D" id="1.10.10.10">
    <property type="entry name" value="Winged helix-like DNA-binding domain superfamily/Winged helix DNA-binding domain"/>
    <property type="match status" value="1"/>
</dbReference>
<dbReference type="Pfam" id="PF08281">
    <property type="entry name" value="Sigma70_r4_2"/>
    <property type="match status" value="1"/>
</dbReference>
<dbReference type="GO" id="GO:0016987">
    <property type="term" value="F:sigma factor activity"/>
    <property type="evidence" value="ECO:0007669"/>
    <property type="project" value="UniProtKB-KW"/>
</dbReference>
<evidence type="ECO:0000256" key="2">
    <source>
        <dbReference type="ARBA" id="ARBA00023015"/>
    </source>
</evidence>
<proteinExistence type="inferred from homology"/>
<dbReference type="Gene3D" id="1.10.1740.10">
    <property type="match status" value="1"/>
</dbReference>
<dbReference type="PANTHER" id="PTHR43133:SF52">
    <property type="entry name" value="ECF RNA POLYMERASE SIGMA FACTOR SIGL"/>
    <property type="match status" value="1"/>
</dbReference>
<dbReference type="Proteomes" id="UP000478148">
    <property type="component" value="Unassembled WGS sequence"/>
</dbReference>
<dbReference type="AlphaFoldDB" id="A0A6M1LBI5"/>
<evidence type="ECO:0000256" key="3">
    <source>
        <dbReference type="ARBA" id="ARBA00023082"/>
    </source>
</evidence>
<reference evidence="10 11" key="1">
    <citation type="submission" date="2020-02" db="EMBL/GenBank/DDBJ databases">
        <title>Draft Genome Sequence of Verrucosispora sp. Strain CWR15, Isolated from Gulf of Mexico Sponge.</title>
        <authorList>
            <person name="Kennedy S.J."/>
            <person name="Cella E."/>
            <person name="Azarian T."/>
            <person name="Baker B.J."/>
            <person name="Shaw L.N."/>
        </authorList>
    </citation>
    <scope>NUCLEOTIDE SEQUENCE [LARGE SCALE GENOMIC DNA]</scope>
    <source>
        <strain evidence="10 11">CWR15</strain>
    </source>
</reference>
<accession>A0A6M1LBI5</accession>
<keyword evidence="2 6" id="KW-0805">Transcription regulation</keyword>
<evidence type="ECO:0000256" key="6">
    <source>
        <dbReference type="RuleBase" id="RU000716"/>
    </source>
</evidence>
<keyword evidence="4 6" id="KW-0238">DNA-binding</keyword>
<dbReference type="InterPro" id="IPR013325">
    <property type="entry name" value="RNA_pol_sigma_r2"/>
</dbReference>
<dbReference type="GO" id="GO:0006950">
    <property type="term" value="P:response to stress"/>
    <property type="evidence" value="ECO:0007669"/>
    <property type="project" value="UniProtKB-ARBA"/>
</dbReference>
<dbReference type="InterPro" id="IPR007627">
    <property type="entry name" value="RNA_pol_sigma70_r2"/>
</dbReference>
<feature type="domain" description="RNA polymerase sigma factor 70 region 4 type 2" evidence="9">
    <location>
        <begin position="192"/>
        <end position="244"/>
    </location>
</feature>
<dbReference type="SUPFAM" id="SSF88659">
    <property type="entry name" value="Sigma3 and sigma4 domains of RNA polymerase sigma factors"/>
    <property type="match status" value="1"/>
</dbReference>
<comment type="caution">
    <text evidence="10">The sequence shown here is derived from an EMBL/GenBank/DDBJ whole genome shotgun (WGS) entry which is preliminary data.</text>
</comment>
<evidence type="ECO:0000256" key="1">
    <source>
        <dbReference type="ARBA" id="ARBA00010641"/>
    </source>
</evidence>
<evidence type="ECO:0000256" key="4">
    <source>
        <dbReference type="ARBA" id="ARBA00023125"/>
    </source>
</evidence>
<gene>
    <name evidence="10" type="ORF">ENC19_25040</name>
</gene>
<name>A0A6M1LBI5_9ACTN</name>
<dbReference type="GO" id="GO:0003677">
    <property type="term" value="F:DNA binding"/>
    <property type="evidence" value="ECO:0007669"/>
    <property type="project" value="UniProtKB-KW"/>
</dbReference>
<dbReference type="PROSITE" id="PS01063">
    <property type="entry name" value="SIGMA70_ECF"/>
    <property type="match status" value="1"/>
</dbReference>
<evidence type="ECO:0000313" key="10">
    <source>
        <dbReference type="EMBL" id="NGM15668.1"/>
    </source>
</evidence>
<feature type="region of interest" description="Disordered" evidence="7">
    <location>
        <begin position="24"/>
        <end position="65"/>
    </location>
</feature>
<evidence type="ECO:0000256" key="7">
    <source>
        <dbReference type="SAM" id="MobiDB-lite"/>
    </source>
</evidence>
<feature type="domain" description="RNA polymerase sigma-70 region 2" evidence="8">
    <location>
        <begin position="99"/>
        <end position="162"/>
    </location>
</feature>
<keyword evidence="3 6" id="KW-0731">Sigma factor</keyword>
<dbReference type="EMBL" id="SAIY01000010">
    <property type="protein sequence ID" value="NGM15668.1"/>
    <property type="molecule type" value="Genomic_DNA"/>
</dbReference>